<dbReference type="InterPro" id="IPR029001">
    <property type="entry name" value="ITPase-like_fam"/>
</dbReference>
<comment type="cofactor">
    <cofactor evidence="1">
        <name>a divalent metal cation</name>
        <dbReference type="ChEBI" id="CHEBI:60240"/>
    </cofactor>
</comment>
<dbReference type="EMBL" id="UINC01000928">
    <property type="protein sequence ID" value="SUZ64135.1"/>
    <property type="molecule type" value="Genomic_DNA"/>
</dbReference>
<evidence type="ECO:0000256" key="1">
    <source>
        <dbReference type="ARBA" id="ARBA00001968"/>
    </source>
</evidence>
<evidence type="ECO:0000256" key="2">
    <source>
        <dbReference type="ARBA" id="ARBA00022801"/>
    </source>
</evidence>
<organism evidence="3">
    <name type="scientific">marine metagenome</name>
    <dbReference type="NCBI Taxonomy" id="408172"/>
    <lineage>
        <taxon>unclassified sequences</taxon>
        <taxon>metagenomes</taxon>
        <taxon>ecological metagenomes</taxon>
    </lineage>
</organism>
<accession>A0A381PAY0</accession>
<dbReference type="InterPro" id="IPR003697">
    <property type="entry name" value="Maf-like"/>
</dbReference>
<dbReference type="HAMAP" id="MF_00528">
    <property type="entry name" value="Maf"/>
    <property type="match status" value="1"/>
</dbReference>
<keyword evidence="2" id="KW-0378">Hydrolase</keyword>
<dbReference type="GO" id="GO:0047429">
    <property type="term" value="F:nucleoside triphosphate diphosphatase activity"/>
    <property type="evidence" value="ECO:0007669"/>
    <property type="project" value="InterPro"/>
</dbReference>
<dbReference type="CDD" id="cd00555">
    <property type="entry name" value="Maf"/>
    <property type="match status" value="1"/>
</dbReference>
<proteinExistence type="inferred from homology"/>
<dbReference type="AlphaFoldDB" id="A0A381PAY0"/>
<reference evidence="3" key="1">
    <citation type="submission" date="2018-05" db="EMBL/GenBank/DDBJ databases">
        <authorList>
            <person name="Lanie J.A."/>
            <person name="Ng W.-L."/>
            <person name="Kazmierczak K.M."/>
            <person name="Andrzejewski T.M."/>
            <person name="Davidsen T.M."/>
            <person name="Wayne K.J."/>
            <person name="Tettelin H."/>
            <person name="Glass J.I."/>
            <person name="Rusch D."/>
            <person name="Podicherti R."/>
            <person name="Tsui H.-C.T."/>
            <person name="Winkler M.E."/>
        </authorList>
    </citation>
    <scope>NUCLEOTIDE SEQUENCE</scope>
</reference>
<dbReference type="Gene3D" id="3.90.950.10">
    <property type="match status" value="1"/>
</dbReference>
<dbReference type="SUPFAM" id="SSF52972">
    <property type="entry name" value="ITPase-like"/>
    <property type="match status" value="1"/>
</dbReference>
<dbReference type="PANTHER" id="PTHR43213:SF5">
    <property type="entry name" value="BIFUNCTIONAL DTTP_UTP PYROPHOSPHATASE_METHYLTRANSFERASE PROTEIN-RELATED"/>
    <property type="match status" value="1"/>
</dbReference>
<gene>
    <name evidence="3" type="ORF">METZ01_LOCUS16989</name>
</gene>
<name>A0A381PAY0_9ZZZZ</name>
<dbReference type="Pfam" id="PF02545">
    <property type="entry name" value="Maf"/>
    <property type="match status" value="1"/>
</dbReference>
<dbReference type="PANTHER" id="PTHR43213">
    <property type="entry name" value="BIFUNCTIONAL DTTP/UTP PYROPHOSPHATASE/METHYLTRANSFERASE PROTEIN-RELATED"/>
    <property type="match status" value="1"/>
</dbReference>
<evidence type="ECO:0000313" key="3">
    <source>
        <dbReference type="EMBL" id="SUZ64135.1"/>
    </source>
</evidence>
<dbReference type="NCBIfam" id="TIGR00172">
    <property type="entry name" value="maf"/>
    <property type="match status" value="1"/>
</dbReference>
<sequence length="200" mass="21301">MMHQNGRVSKRLVLASQSPRRRKLLAQLGVDFDVCVPSVDESHRANEGPLEYVTRISSAKARAVSGDVVLGADTCVSLGTKILGKPSDLNHAEVMLKELSGQTHQVITGVAVRFGRRLLNQAAVTDVEFIHLDQTVIDWYLGLGESLDKAGGYGLQGAAGGFVSAIHGSHSNVIGLPLVETADLLLEAGVALRSEQRPVS</sequence>
<protein>
    <submittedName>
        <fullName evidence="3">Uncharacterized protein</fullName>
    </submittedName>
</protein>
<dbReference type="PIRSF" id="PIRSF006305">
    <property type="entry name" value="Maf"/>
    <property type="match status" value="1"/>
</dbReference>